<protein>
    <submittedName>
        <fullName evidence="1">Uncharacterized protein</fullName>
    </submittedName>
</protein>
<dbReference type="RefSeq" id="WP_150932895.1">
    <property type="nucleotide sequence ID" value="NZ_VYTZ01000003.1"/>
</dbReference>
<gene>
    <name evidence="1" type="ORF">F5972_08630</name>
</gene>
<dbReference type="AlphaFoldDB" id="A0A5J5K599"/>
<reference evidence="1 2" key="1">
    <citation type="submission" date="2019-09" db="EMBL/GenBank/DDBJ databases">
        <title>Screening of Novel Bioactive Compounds from Soil-Associated.</title>
        <authorList>
            <person name="Gong X."/>
        </authorList>
    </citation>
    <scope>NUCLEOTIDE SEQUENCE [LARGE SCALE GENOMIC DNA]</scope>
    <source>
        <strain evidence="1 2">Gxj-6</strain>
    </source>
</reference>
<keyword evidence="2" id="KW-1185">Reference proteome</keyword>
<accession>A0A5J5K599</accession>
<comment type="caution">
    <text evidence="1">The sequence shown here is derived from an EMBL/GenBank/DDBJ whole genome shotgun (WGS) entry which is preliminary data.</text>
</comment>
<dbReference type="EMBL" id="VYTZ01000003">
    <property type="protein sequence ID" value="KAA9379706.1"/>
    <property type="molecule type" value="Genomic_DNA"/>
</dbReference>
<evidence type="ECO:0000313" key="2">
    <source>
        <dbReference type="Proteomes" id="UP000327011"/>
    </source>
</evidence>
<organism evidence="1 2">
    <name type="scientific">Microbispora cellulosiformans</name>
    <dbReference type="NCBI Taxonomy" id="2614688"/>
    <lineage>
        <taxon>Bacteria</taxon>
        <taxon>Bacillati</taxon>
        <taxon>Actinomycetota</taxon>
        <taxon>Actinomycetes</taxon>
        <taxon>Streptosporangiales</taxon>
        <taxon>Streptosporangiaceae</taxon>
        <taxon>Microbispora</taxon>
    </lineage>
</organism>
<proteinExistence type="predicted"/>
<name>A0A5J5K599_9ACTN</name>
<sequence length="194" mass="21437">MTQGIEFAVRYTDRIFGNVRTIRDAKAPTLDRAQAARIRTVAEWPGYDIGCHIVYRAQPGADWRTLDRMPAPGACRWCVLLPPDHGRCWSSLTGDDGKVVGDHAWTAPTAEQVKARMLVRRLLATAGPRTYRVQADMFDGAWYRYTLTVAADGDDAAYALAAQLMSDARPGEFRFLRSLGLTAKAAAPAVERLP</sequence>
<dbReference type="Proteomes" id="UP000327011">
    <property type="component" value="Unassembled WGS sequence"/>
</dbReference>
<evidence type="ECO:0000313" key="1">
    <source>
        <dbReference type="EMBL" id="KAA9379706.1"/>
    </source>
</evidence>